<dbReference type="PANTHER" id="PTHR30213">
    <property type="entry name" value="INNER MEMBRANE PROTEIN YHJD"/>
    <property type="match status" value="1"/>
</dbReference>
<feature type="transmembrane region" description="Helical" evidence="6">
    <location>
        <begin position="244"/>
        <end position="269"/>
    </location>
</feature>
<dbReference type="InterPro" id="IPR017039">
    <property type="entry name" value="Virul_fac_BrkB"/>
</dbReference>
<dbReference type="Pfam" id="PF03631">
    <property type="entry name" value="Virul_fac_BrkB"/>
    <property type="match status" value="1"/>
</dbReference>
<dbReference type="PIRSF" id="PIRSF035875">
    <property type="entry name" value="RNase_BN"/>
    <property type="match status" value="1"/>
</dbReference>
<dbReference type="Proteomes" id="UP000831460">
    <property type="component" value="Chromosome"/>
</dbReference>
<dbReference type="NCBIfam" id="TIGR00765">
    <property type="entry name" value="yihY_not_rbn"/>
    <property type="match status" value="1"/>
</dbReference>
<organism evidence="7 8">
    <name type="scientific">Chryseobacterium suipulveris</name>
    <dbReference type="NCBI Taxonomy" id="2929800"/>
    <lineage>
        <taxon>Bacteria</taxon>
        <taxon>Pseudomonadati</taxon>
        <taxon>Bacteroidota</taxon>
        <taxon>Flavobacteriia</taxon>
        <taxon>Flavobacteriales</taxon>
        <taxon>Weeksellaceae</taxon>
        <taxon>Chryseobacterium group</taxon>
        <taxon>Chryseobacterium</taxon>
    </lineage>
</organism>
<keyword evidence="3 6" id="KW-0812">Transmembrane</keyword>
<proteinExistence type="predicted"/>
<evidence type="ECO:0000256" key="3">
    <source>
        <dbReference type="ARBA" id="ARBA00022692"/>
    </source>
</evidence>
<keyword evidence="8" id="KW-1185">Reference proteome</keyword>
<gene>
    <name evidence="7" type="ORF">MTP09_02315</name>
</gene>
<feature type="transmembrane region" description="Helical" evidence="6">
    <location>
        <begin position="142"/>
        <end position="165"/>
    </location>
</feature>
<accession>A0ABY4BQM5</accession>
<evidence type="ECO:0000256" key="6">
    <source>
        <dbReference type="SAM" id="Phobius"/>
    </source>
</evidence>
<protein>
    <submittedName>
        <fullName evidence="7">YihY/virulence factor BrkB family protein</fullName>
    </submittedName>
</protein>
<feature type="transmembrane region" description="Helical" evidence="6">
    <location>
        <begin position="30"/>
        <end position="54"/>
    </location>
</feature>
<reference evidence="7 8" key="1">
    <citation type="submission" date="2022-03" db="EMBL/GenBank/DDBJ databases">
        <title>Chryseobacterium sp. isolated from particulate matters in swine house.</title>
        <authorList>
            <person name="Won M."/>
            <person name="Kim S.-J."/>
            <person name="Kwon S.-W."/>
        </authorList>
    </citation>
    <scope>NUCLEOTIDE SEQUENCE [LARGE SCALE GENOMIC DNA]</scope>
    <source>
        <strain evidence="7 8">SC2-2</strain>
    </source>
</reference>
<keyword evidence="5 6" id="KW-0472">Membrane</keyword>
<dbReference type="EMBL" id="CP094532">
    <property type="protein sequence ID" value="UOE41496.1"/>
    <property type="molecule type" value="Genomic_DNA"/>
</dbReference>
<sequence>MRYLKFTWQLLKETFTSWNNSSASKDSASIAYNAIFSLPGLLIIIIWVAGMFFGDEAIRGEITRQISGITGKEIGDSVQDMVMSAVWDRENVFMKIIGIASLVFGATTLFFQMQQSLNTLWDVEAAPKKAFQKYILDRANSLGMILIIAFLLLISLVLSSLLGIASDWITRRFGIETLIFTQIVNFVVSFVVVTVLFAMMFKILPDVDISWRSVWMGALLTAFLFNVGKYLLGIYFEFSKPTSVFGAAGTIILLMMWINYSCQLVFFGAEFTKVYAEKMGHYIKPSRHAKWSAAKLLKDSLHKTESNQSVG</sequence>
<keyword evidence="2" id="KW-1003">Cell membrane</keyword>
<evidence type="ECO:0000256" key="4">
    <source>
        <dbReference type="ARBA" id="ARBA00022989"/>
    </source>
</evidence>
<evidence type="ECO:0000313" key="8">
    <source>
        <dbReference type="Proteomes" id="UP000831460"/>
    </source>
</evidence>
<evidence type="ECO:0000256" key="1">
    <source>
        <dbReference type="ARBA" id="ARBA00004651"/>
    </source>
</evidence>
<keyword evidence="4 6" id="KW-1133">Transmembrane helix</keyword>
<evidence type="ECO:0000256" key="5">
    <source>
        <dbReference type="ARBA" id="ARBA00023136"/>
    </source>
</evidence>
<evidence type="ECO:0000256" key="2">
    <source>
        <dbReference type="ARBA" id="ARBA00022475"/>
    </source>
</evidence>
<name>A0ABY4BQM5_9FLAO</name>
<comment type="subcellular location">
    <subcellularLocation>
        <location evidence="1">Cell membrane</location>
        <topology evidence="1">Multi-pass membrane protein</topology>
    </subcellularLocation>
</comment>
<feature type="transmembrane region" description="Helical" evidence="6">
    <location>
        <begin position="213"/>
        <end position="232"/>
    </location>
</feature>
<feature type="transmembrane region" description="Helical" evidence="6">
    <location>
        <begin position="92"/>
        <end position="111"/>
    </location>
</feature>
<dbReference type="RefSeq" id="WP_243550267.1">
    <property type="nucleotide sequence ID" value="NZ_CP094532.1"/>
</dbReference>
<feature type="transmembrane region" description="Helical" evidence="6">
    <location>
        <begin position="177"/>
        <end position="201"/>
    </location>
</feature>
<dbReference type="PANTHER" id="PTHR30213:SF1">
    <property type="entry name" value="INNER MEMBRANE PROTEIN YHJD"/>
    <property type="match status" value="1"/>
</dbReference>
<evidence type="ECO:0000313" key="7">
    <source>
        <dbReference type="EMBL" id="UOE41496.1"/>
    </source>
</evidence>